<proteinExistence type="predicted"/>
<evidence type="ECO:0000256" key="1">
    <source>
        <dbReference type="SAM" id="Coils"/>
    </source>
</evidence>
<keyword evidence="3" id="KW-1185">Reference proteome</keyword>
<evidence type="ECO:0000313" key="3">
    <source>
        <dbReference type="Proteomes" id="UP001054820"/>
    </source>
</evidence>
<dbReference type="Gene3D" id="3.40.50.300">
    <property type="entry name" value="P-loop containing nucleotide triphosphate hydrolases"/>
    <property type="match status" value="2"/>
</dbReference>
<dbReference type="PANTHER" id="PTHR32182">
    <property type="entry name" value="DNA REPLICATION AND REPAIR PROTEIN RECF"/>
    <property type="match status" value="1"/>
</dbReference>
<accession>A0ABM7MBQ7</accession>
<dbReference type="RefSeq" id="WP_237262979.1">
    <property type="nucleotide sequence ID" value="NZ_AP024202.1"/>
</dbReference>
<gene>
    <name evidence="2" type="ORF">THMIRHAM_05570</name>
</gene>
<dbReference type="PANTHER" id="PTHR32182:SF0">
    <property type="entry name" value="DNA REPLICATION AND REPAIR PROTEIN RECF"/>
    <property type="match status" value="1"/>
</dbReference>
<keyword evidence="1" id="KW-0175">Coiled coil</keyword>
<sequence>MIHDEYFRFLKNLEGSEEDIIKVANLVSDNLDELAGLSTRNGQRAKRFVELAQNSWDALSTELIVEGEDETDAESAIEMLSELTVGPFRGFAKPEKFDLSSKIVLIYGPNGTGKSSFCEALEFGLLGSVSEAENNRFRNPEDYLKNAHENQFTPPILKAKNSEGTEIAISPSTNFRFCFVEKNRIDSFSRIAAQAPAKQTELISTLFGLEAFTEFVRNFTTELDDRYIDLVGIKSTQLQQKRQKLAGSVQQIQQGKQDLIQIEKESQALVTQYRQGLNFDQMVAEIYGNDDSGGKIKTLEAELQQSIPGKNNLTKISLETLGSEIAGTVSKLEQKQQELVNSSQQVSFQQLYEAVTQLKSTNHNECPACKTPVEQVRVNPFNHATEELVKLQQLAATQQAIQGFSSILQGQLSQLYQIVNICLRQYPESNPLKTIELAPDQQPAQEWWDRVITTLADGFTPWHHLVSQLQQLEVKDQEIDALSQARTSKQSELDSLRKFERQIISLKTRKETFENSIKAASRVVESFEEENSELIAAVEAEKTTIAQNIEITKAYGEFVGMLNNYNDSLPLLLVANLSDSIVELYNAFNRNDTVSELLAEVKLPLAQNQRLEIAFQNEPGKYHDALHVLSEGHLRCIGLSVLLAKNLKEDAPLLIFDDPVNAIDDDHRENIRLTLFEDDYFKDKQIILTSHGEEFYKDIQNLLPREVANSSKKFDFLPRLDEVHIRVNMNSSPRHYILAARTHINAMERREALAKARQALEVLTKDKIWKYVHKHGDGSLSIKLRGAKAPLELRNLTEQLKSKINKGDFGDPNKDNILIPLTFLLGLNGDSREWRYLNKGTHEESDRAEFDRNTVDQIITYLEQIEAALNW</sequence>
<dbReference type="Proteomes" id="UP001054820">
    <property type="component" value="Chromosome"/>
</dbReference>
<feature type="coiled-coil region" evidence="1">
    <location>
        <begin position="496"/>
        <end position="544"/>
    </location>
</feature>
<dbReference type="InterPro" id="IPR027417">
    <property type="entry name" value="P-loop_NTPase"/>
</dbReference>
<organism evidence="2 3">
    <name type="scientific">Thiomicrorhabdus immobilis</name>
    <dbReference type="NCBI Taxonomy" id="2791037"/>
    <lineage>
        <taxon>Bacteria</taxon>
        <taxon>Pseudomonadati</taxon>
        <taxon>Pseudomonadota</taxon>
        <taxon>Gammaproteobacteria</taxon>
        <taxon>Thiotrichales</taxon>
        <taxon>Piscirickettsiaceae</taxon>
        <taxon>Thiomicrorhabdus</taxon>
    </lineage>
</organism>
<reference evidence="2" key="1">
    <citation type="journal article" date="2022" name="Arch. Microbiol.">
        <title>Thiomicrorhabdus immobilis sp. nov., a mesophilic sulfur-oxidizing bacterium isolated from sediment of a brackish lake in northern Japan.</title>
        <authorList>
            <person name="Kojima H."/>
            <person name="Mochizuki J."/>
            <person name="Kanda M."/>
            <person name="Watanabe T."/>
            <person name="Fukui M."/>
        </authorList>
    </citation>
    <scope>NUCLEOTIDE SEQUENCE</scope>
    <source>
        <strain evidence="2">Am19</strain>
    </source>
</reference>
<protein>
    <submittedName>
        <fullName evidence="2">ATPase</fullName>
    </submittedName>
</protein>
<dbReference type="EMBL" id="AP024202">
    <property type="protein sequence ID" value="BCN92772.1"/>
    <property type="molecule type" value="Genomic_DNA"/>
</dbReference>
<evidence type="ECO:0000313" key="2">
    <source>
        <dbReference type="EMBL" id="BCN92772.1"/>
    </source>
</evidence>
<dbReference type="SUPFAM" id="SSF52540">
    <property type="entry name" value="P-loop containing nucleoside triphosphate hydrolases"/>
    <property type="match status" value="1"/>
</dbReference>
<name>A0ABM7MBQ7_9GAMM</name>